<feature type="transmembrane region" description="Helical" evidence="8">
    <location>
        <begin position="106"/>
        <end position="124"/>
    </location>
</feature>
<organism evidence="9 10">
    <name type="scientific">Acetoanaerobium pronyense</name>
    <dbReference type="NCBI Taxonomy" id="1482736"/>
    <lineage>
        <taxon>Bacteria</taxon>
        <taxon>Bacillati</taxon>
        <taxon>Bacillota</taxon>
        <taxon>Clostridia</taxon>
        <taxon>Peptostreptococcales</taxon>
        <taxon>Filifactoraceae</taxon>
        <taxon>Acetoanaerobium</taxon>
    </lineage>
</organism>
<keyword evidence="5 8" id="KW-0812">Transmembrane</keyword>
<feature type="transmembrane region" description="Helical" evidence="8">
    <location>
        <begin position="183"/>
        <end position="212"/>
    </location>
</feature>
<feature type="transmembrane region" description="Helical" evidence="8">
    <location>
        <begin position="430"/>
        <end position="450"/>
    </location>
</feature>
<sequence length="531" mass="57624">MELPVNIFYWILAIFPILLLLILMIGFHFGASRAAPITLLVTFLSSMLFFKANLGLIYVELSKALWNSLSIILIIFSAILLYEVSNESKSFSVLNKAFKALAPNELLRILLIGVVFASFLQGVTGFGVPVLVTAPLLIGIGVAPVWAVVIPLIGHSWAGTFGTLAIAWNSMIMQVEIQNPESIALIALYTSFLLFLLNMTASFAISFFYGGFKGLKKGFLGIILISLCQGGGQVLLSQVNPDLAVFIPSSISMLLIALLSKTRFYSSEWQIDESKIMIRDKSSSSVQNDSLSVNDAFMPYYMMTGITLFVLLISPINDFLGGFSYGPSYAQTSTGFGIVNKEVLKYSPIKPFTHASMFLFSSAFLGYIYYFRKGIIEKKSYTKIISRTIKKTIPSSMAVISLISMSRIMSGNGQTEVLAQGVSLVLGENYVLLSPFIGLLGSFMTGSNMSSNILFGNFQMATAQITGLDYHSILGAQTAGGSIGTSIAPGNIVLGTTTASILGSEGKVLRKIMPFALTLAFIFGIILYFLN</sequence>
<dbReference type="Pfam" id="PF02652">
    <property type="entry name" value="Lactate_perm"/>
    <property type="match status" value="1"/>
</dbReference>
<feature type="transmembrane region" description="Helical" evidence="8">
    <location>
        <begin position="39"/>
        <end position="59"/>
    </location>
</feature>
<evidence type="ECO:0000256" key="5">
    <source>
        <dbReference type="ARBA" id="ARBA00022692"/>
    </source>
</evidence>
<evidence type="ECO:0000256" key="6">
    <source>
        <dbReference type="ARBA" id="ARBA00022989"/>
    </source>
</evidence>
<comment type="similarity">
    <text evidence="2 8">Belongs to the lactate permease family.</text>
</comment>
<keyword evidence="4 8" id="KW-1003">Cell membrane</keyword>
<feature type="transmembrane region" description="Helical" evidence="8">
    <location>
        <begin position="352"/>
        <end position="371"/>
    </location>
</feature>
<comment type="subcellular location">
    <subcellularLocation>
        <location evidence="1 8">Cell membrane</location>
        <topology evidence="1 8">Multi-pass membrane protein</topology>
    </subcellularLocation>
</comment>
<feature type="transmembrane region" description="Helical" evidence="8">
    <location>
        <begin position="512"/>
        <end position="530"/>
    </location>
</feature>
<feature type="transmembrane region" description="Helical" evidence="8">
    <location>
        <begin position="6"/>
        <end position="27"/>
    </location>
</feature>
<gene>
    <name evidence="9" type="ORF">J2Z35_000532</name>
</gene>
<dbReference type="InterPro" id="IPR003804">
    <property type="entry name" value="Lactate_perm"/>
</dbReference>
<keyword evidence="3 8" id="KW-0813">Transport</keyword>
<dbReference type="PANTHER" id="PTHR30003">
    <property type="entry name" value="L-LACTATE PERMEASE"/>
    <property type="match status" value="1"/>
</dbReference>
<evidence type="ECO:0000256" key="1">
    <source>
        <dbReference type="ARBA" id="ARBA00004651"/>
    </source>
</evidence>
<protein>
    <recommendedName>
        <fullName evidence="8">L-lactate permease</fullName>
    </recommendedName>
</protein>
<feature type="transmembrane region" description="Helical" evidence="8">
    <location>
        <begin position="130"/>
        <end position="150"/>
    </location>
</feature>
<evidence type="ECO:0000313" key="10">
    <source>
        <dbReference type="Proteomes" id="UP001314903"/>
    </source>
</evidence>
<dbReference type="EMBL" id="JAGGLI010000004">
    <property type="protein sequence ID" value="MBP2026741.1"/>
    <property type="molecule type" value="Genomic_DNA"/>
</dbReference>
<accession>A0ABS4KG32</accession>
<evidence type="ECO:0000256" key="4">
    <source>
        <dbReference type="ARBA" id="ARBA00022475"/>
    </source>
</evidence>
<feature type="transmembrane region" description="Helical" evidence="8">
    <location>
        <begin position="392"/>
        <end position="410"/>
    </location>
</feature>
<evidence type="ECO:0000256" key="7">
    <source>
        <dbReference type="ARBA" id="ARBA00023136"/>
    </source>
</evidence>
<evidence type="ECO:0000313" key="9">
    <source>
        <dbReference type="EMBL" id="MBP2026741.1"/>
    </source>
</evidence>
<feature type="transmembrane region" description="Helical" evidence="8">
    <location>
        <begin position="297"/>
        <end position="316"/>
    </location>
</feature>
<evidence type="ECO:0000256" key="8">
    <source>
        <dbReference type="RuleBase" id="RU365092"/>
    </source>
</evidence>
<dbReference type="Proteomes" id="UP001314903">
    <property type="component" value="Unassembled WGS sequence"/>
</dbReference>
<comment type="function">
    <text evidence="8">Uptake of L-lactate across the membrane. Can also transport D-lactate and glycolate.</text>
</comment>
<comment type="caution">
    <text evidence="9">The sequence shown here is derived from an EMBL/GenBank/DDBJ whole genome shotgun (WGS) entry which is preliminary data.</text>
</comment>
<feature type="transmembrane region" description="Helical" evidence="8">
    <location>
        <begin position="219"/>
        <end position="237"/>
    </location>
</feature>
<dbReference type="PANTHER" id="PTHR30003:SF0">
    <property type="entry name" value="GLYCOLATE PERMEASE GLCA-RELATED"/>
    <property type="match status" value="1"/>
</dbReference>
<keyword evidence="10" id="KW-1185">Reference proteome</keyword>
<feature type="transmembrane region" description="Helical" evidence="8">
    <location>
        <begin position="243"/>
        <end position="260"/>
    </location>
</feature>
<keyword evidence="6 8" id="KW-1133">Transmembrane helix</keyword>
<proteinExistence type="inferred from homology"/>
<dbReference type="RefSeq" id="WP_330623342.1">
    <property type="nucleotide sequence ID" value="NZ_JAGGLI010000004.1"/>
</dbReference>
<feature type="transmembrane region" description="Helical" evidence="8">
    <location>
        <begin position="65"/>
        <end position="85"/>
    </location>
</feature>
<name>A0ABS4KG32_9FIRM</name>
<reference evidence="9 10" key="1">
    <citation type="submission" date="2021-03" db="EMBL/GenBank/DDBJ databases">
        <title>Genomic Encyclopedia of Type Strains, Phase IV (KMG-IV): sequencing the most valuable type-strain genomes for metagenomic binning, comparative biology and taxonomic classification.</title>
        <authorList>
            <person name="Goeker M."/>
        </authorList>
    </citation>
    <scope>NUCLEOTIDE SEQUENCE [LARGE SCALE GENOMIC DNA]</scope>
    <source>
        <strain evidence="9 10">DSM 27512</strain>
    </source>
</reference>
<evidence type="ECO:0000256" key="2">
    <source>
        <dbReference type="ARBA" id="ARBA00010100"/>
    </source>
</evidence>
<keyword evidence="7 8" id="KW-0472">Membrane</keyword>
<evidence type="ECO:0000256" key="3">
    <source>
        <dbReference type="ARBA" id="ARBA00022448"/>
    </source>
</evidence>